<proteinExistence type="predicted"/>
<accession>A0A8J8YM86</accession>
<protein>
    <submittedName>
        <fullName evidence="1">Uncharacterized protein</fullName>
    </submittedName>
</protein>
<evidence type="ECO:0000313" key="1">
    <source>
        <dbReference type="EMBL" id="EEE53079.1"/>
    </source>
</evidence>
<gene>
    <name evidence="1" type="ORF">OsJ_35833</name>
</gene>
<dbReference type="PANTHER" id="PTHR33437">
    <property type="entry name" value="OS06G0361200 PROTEIN"/>
    <property type="match status" value="1"/>
</dbReference>
<dbReference type="PANTHER" id="PTHR33437:SF2">
    <property type="entry name" value="OS06G0361200 PROTEIN"/>
    <property type="match status" value="1"/>
</dbReference>
<dbReference type="Proteomes" id="UP000007752">
    <property type="component" value="Chromosome 12"/>
</dbReference>
<sequence length="135" mass="14642">MSKQVQPFVTLRFGSLWVDVPIGPFQVANSGSSLQTTAASPAPADYEQEVSSAPQGGYIPVLSKAAKRRRAAVKARQAASQEHFIKVREAASNDSMPPGFTRAAPAMTRVAPVKTRSYEAYPRFRRTTLGRVDCS</sequence>
<reference evidence="1" key="2">
    <citation type="submission" date="2008-12" db="EMBL/GenBank/DDBJ databases">
        <title>Improved gene annotation of the rice (Oryza sativa) genomes.</title>
        <authorList>
            <person name="Wang J."/>
            <person name="Li R."/>
            <person name="Fan W."/>
            <person name="Huang Q."/>
            <person name="Zhang J."/>
            <person name="Zhou Y."/>
            <person name="Hu Y."/>
            <person name="Zi S."/>
            <person name="Li J."/>
            <person name="Ni P."/>
            <person name="Zheng H."/>
            <person name="Zhang Y."/>
            <person name="Zhao M."/>
            <person name="Hao Q."/>
            <person name="McDermott J."/>
            <person name="Samudrala R."/>
            <person name="Kristiansen K."/>
            <person name="Wong G.K.-S."/>
        </authorList>
    </citation>
    <scope>NUCLEOTIDE SEQUENCE</scope>
</reference>
<organism evidence="1">
    <name type="scientific">Oryza sativa subsp. japonica</name>
    <name type="common">Rice</name>
    <dbReference type="NCBI Taxonomy" id="39947"/>
    <lineage>
        <taxon>Eukaryota</taxon>
        <taxon>Viridiplantae</taxon>
        <taxon>Streptophyta</taxon>
        <taxon>Embryophyta</taxon>
        <taxon>Tracheophyta</taxon>
        <taxon>Spermatophyta</taxon>
        <taxon>Magnoliopsida</taxon>
        <taxon>Liliopsida</taxon>
        <taxon>Poales</taxon>
        <taxon>Poaceae</taxon>
        <taxon>BOP clade</taxon>
        <taxon>Oryzoideae</taxon>
        <taxon>Oryzeae</taxon>
        <taxon>Oryzinae</taxon>
        <taxon>Oryza</taxon>
        <taxon>Oryza sativa</taxon>
    </lineage>
</organism>
<reference evidence="1" key="1">
    <citation type="journal article" date="2005" name="PLoS Biol.">
        <title>The genomes of Oryza sativa: a history of duplications.</title>
        <authorList>
            <person name="Yu J."/>
            <person name="Wang J."/>
            <person name="Lin W."/>
            <person name="Li S."/>
            <person name="Li H."/>
            <person name="Zhou J."/>
            <person name="Ni P."/>
            <person name="Dong W."/>
            <person name="Hu S."/>
            <person name="Zeng C."/>
            <person name="Zhang J."/>
            <person name="Zhang Y."/>
            <person name="Li R."/>
            <person name="Xu Z."/>
            <person name="Li S."/>
            <person name="Li X."/>
            <person name="Zheng H."/>
            <person name="Cong L."/>
            <person name="Lin L."/>
            <person name="Yin J."/>
            <person name="Geng J."/>
            <person name="Li G."/>
            <person name="Shi J."/>
            <person name="Liu J."/>
            <person name="Lv H."/>
            <person name="Li J."/>
            <person name="Wang J."/>
            <person name="Deng Y."/>
            <person name="Ran L."/>
            <person name="Shi X."/>
            <person name="Wang X."/>
            <person name="Wu Q."/>
            <person name="Li C."/>
            <person name="Ren X."/>
            <person name="Wang J."/>
            <person name="Wang X."/>
            <person name="Li D."/>
            <person name="Liu D."/>
            <person name="Zhang X."/>
            <person name="Ji Z."/>
            <person name="Zhao W."/>
            <person name="Sun Y."/>
            <person name="Zhang Z."/>
            <person name="Bao J."/>
            <person name="Han Y."/>
            <person name="Dong L."/>
            <person name="Ji J."/>
            <person name="Chen P."/>
            <person name="Wu S."/>
            <person name="Liu J."/>
            <person name="Xiao Y."/>
            <person name="Bu D."/>
            <person name="Tan J."/>
            <person name="Yang L."/>
            <person name="Ye C."/>
            <person name="Zhang J."/>
            <person name="Xu J."/>
            <person name="Zhou Y."/>
            <person name="Yu Y."/>
            <person name="Zhang B."/>
            <person name="Zhuang S."/>
            <person name="Wei H."/>
            <person name="Liu B."/>
            <person name="Lei M."/>
            <person name="Yu H."/>
            <person name="Li Y."/>
            <person name="Xu H."/>
            <person name="Wei S."/>
            <person name="He X."/>
            <person name="Fang L."/>
            <person name="Zhang Z."/>
            <person name="Zhang Y."/>
            <person name="Huang X."/>
            <person name="Su Z."/>
            <person name="Tong W."/>
            <person name="Li J."/>
            <person name="Tong Z."/>
            <person name="Li S."/>
            <person name="Ye J."/>
            <person name="Wang L."/>
            <person name="Fang L."/>
            <person name="Lei T."/>
            <person name="Chen C."/>
            <person name="Chen H."/>
            <person name="Xu Z."/>
            <person name="Li H."/>
            <person name="Huang H."/>
            <person name="Zhang F."/>
            <person name="Xu H."/>
            <person name="Li N."/>
            <person name="Zhao C."/>
            <person name="Li S."/>
            <person name="Dong L."/>
            <person name="Huang Y."/>
            <person name="Li L."/>
            <person name="Xi Y."/>
            <person name="Qi Q."/>
            <person name="Li W."/>
            <person name="Zhang B."/>
            <person name="Hu W."/>
            <person name="Zhang Y."/>
            <person name="Tian X."/>
            <person name="Jiao Y."/>
            <person name="Liang X."/>
            <person name="Jin J."/>
            <person name="Gao L."/>
            <person name="Zheng W."/>
            <person name="Hao B."/>
            <person name="Liu S."/>
            <person name="Wang W."/>
            <person name="Yuan L."/>
            <person name="Cao M."/>
            <person name="McDermott J."/>
            <person name="Samudrala R."/>
            <person name="Wang J."/>
            <person name="Wong G.K."/>
            <person name="Yang H."/>
        </authorList>
    </citation>
    <scope>NUCLEOTIDE SEQUENCE [LARGE SCALE GENOMIC DNA]</scope>
</reference>
<dbReference type="AlphaFoldDB" id="A0A8J8YM86"/>
<dbReference type="EMBL" id="CM000149">
    <property type="protein sequence ID" value="EEE53079.1"/>
    <property type="molecule type" value="Genomic_DNA"/>
</dbReference>
<name>A0A8J8YM86_ORYSJ</name>